<feature type="domain" description="Cell morphogenesis protein N-terminal" evidence="2">
    <location>
        <begin position="242"/>
        <end position="801"/>
    </location>
</feature>
<feature type="compositionally biased region" description="Polar residues" evidence="1">
    <location>
        <begin position="2380"/>
        <end position="2390"/>
    </location>
</feature>
<feature type="domain" description="Cell morphogenesis protein C-terminal" evidence="3">
    <location>
        <begin position="1845"/>
        <end position="2094"/>
    </location>
</feature>
<dbReference type="GO" id="GO:0000902">
    <property type="term" value="P:cell morphogenesis"/>
    <property type="evidence" value="ECO:0007669"/>
    <property type="project" value="EnsemblFungi"/>
</dbReference>
<evidence type="ECO:0000313" key="5">
    <source>
        <dbReference type="EMBL" id="CDK29043.1"/>
    </source>
</evidence>
<dbReference type="RefSeq" id="XP_022461032.1">
    <property type="nucleotide sequence ID" value="XM_022606173.1"/>
</dbReference>
<dbReference type="Pfam" id="PF14228">
    <property type="entry name" value="MOR2-PAG1_mid"/>
    <property type="match status" value="2"/>
</dbReference>
<dbReference type="InterPro" id="IPR016024">
    <property type="entry name" value="ARM-type_fold"/>
</dbReference>
<feature type="compositionally biased region" description="Polar residues" evidence="1">
    <location>
        <begin position="2323"/>
        <end position="2336"/>
    </location>
</feature>
<feature type="domain" description="Cell morphogenesis central region" evidence="4">
    <location>
        <begin position="1339"/>
        <end position="1568"/>
    </location>
</feature>
<evidence type="ECO:0008006" key="7">
    <source>
        <dbReference type="Google" id="ProtNLM"/>
    </source>
</evidence>
<dbReference type="InterPro" id="IPR025614">
    <property type="entry name" value="Cell_morpho_N"/>
</dbReference>
<evidence type="ECO:0000259" key="2">
    <source>
        <dbReference type="Pfam" id="PF14222"/>
    </source>
</evidence>
<dbReference type="Pfam" id="PF14225">
    <property type="entry name" value="MOR2-PAG1_C"/>
    <property type="match status" value="1"/>
</dbReference>
<dbReference type="PANTHER" id="PTHR12295:SF30">
    <property type="entry name" value="PROTEIN FURRY"/>
    <property type="match status" value="1"/>
</dbReference>
<dbReference type="Pfam" id="PF14222">
    <property type="entry name" value="MOR2-PAG1_N"/>
    <property type="match status" value="1"/>
</dbReference>
<dbReference type="OrthoDB" id="6287725at2759"/>
<evidence type="ECO:0000259" key="4">
    <source>
        <dbReference type="Pfam" id="PF14228"/>
    </source>
</evidence>
<dbReference type="InterPro" id="IPR039867">
    <property type="entry name" value="Furry/Tao3/Mor2"/>
</dbReference>
<dbReference type="Proteomes" id="UP000019384">
    <property type="component" value="Unassembled WGS sequence"/>
</dbReference>
<organism evidence="5 6">
    <name type="scientific">Kuraishia capsulata CBS 1993</name>
    <dbReference type="NCBI Taxonomy" id="1382522"/>
    <lineage>
        <taxon>Eukaryota</taxon>
        <taxon>Fungi</taxon>
        <taxon>Dikarya</taxon>
        <taxon>Ascomycota</taxon>
        <taxon>Saccharomycotina</taxon>
        <taxon>Pichiomycetes</taxon>
        <taxon>Pichiales</taxon>
        <taxon>Pichiaceae</taxon>
        <taxon>Kuraishia</taxon>
    </lineage>
</organism>
<dbReference type="GO" id="GO:0000131">
    <property type="term" value="C:incipient cellular bud site"/>
    <property type="evidence" value="ECO:0007669"/>
    <property type="project" value="EnsemblFungi"/>
</dbReference>
<gene>
    <name evidence="5" type="ORF">KUCA_T00005030001</name>
</gene>
<feature type="domain" description="Cell morphogenesis central region" evidence="4">
    <location>
        <begin position="1640"/>
        <end position="1818"/>
    </location>
</feature>
<evidence type="ECO:0000256" key="1">
    <source>
        <dbReference type="SAM" id="MobiDB-lite"/>
    </source>
</evidence>
<dbReference type="GO" id="GO:0043332">
    <property type="term" value="C:mating projection tip"/>
    <property type="evidence" value="ECO:0007669"/>
    <property type="project" value="EnsemblFungi"/>
</dbReference>
<protein>
    <recommendedName>
        <fullName evidence="7">Cell morphogenesis protein PAG1</fullName>
    </recommendedName>
</protein>
<evidence type="ECO:0000313" key="6">
    <source>
        <dbReference type="Proteomes" id="UP000019384"/>
    </source>
</evidence>
<sequence>MSVNNHEIIDIPVLDDLIIEIPAIDLGPASDLGPGAHNHLDLHQPELEDNGLELDYQGSEDLVGEQTYQPGHLDQANFHQQSNSLDQNLVQTSSLQHQHHQQQPQVTRRLTLMNGQEITDLRRDLATDSKTPAEYTLHILFTQFVRYAERKLNLCLNQYGNGEPQLIDLLSEGIDPVFDGIIAALGYIARRKPKPVIDSVMFWRRSKSEVAAMAASALDKAVASHFSNKDVLEFKETAIQAERKSLISIFILCRVLIEVVRQTPTHIIGDDLGDKLEEIIYTQLKTTDPVLVSKSIIRSSNWDLFAEFLGHMSAKRFLSVSDRFIADLEKHPQGFSDQHMSEASLCLLIHGMRYLKMSNETIESFEDAADFLKSIAKFFYKCENDVVIVAYCEVLNQLLLSLAGVLTAEVNHPTWVEAIEIIYDKSVSLMRLKPQKFWGYGLQLSVAALSVAPQELFKAHWLSIIEVNSRRLKPKTSNEEKVIVVISIARLVWAYLFRYPDTLNLRVKNIESIAQLLFQNQHKKQQWITLHPLVVRSLVQLLRAFAFSNITVTLETILLPLLKTGFNGTSLDGLSQEKIMLCSQTYIAILGDYKAAERPPFPNDDVLHLDDTDDLEVFKDETNGPFDESSSNAAIHEEISGLFTILLQLLDDQVGCKVLQFHRPNASATSSPMSSSTSSLGSKLGLYLHVDDSSDKNKVLFSHVMMCIPWCLNSNVSTYRKMVELLMKNAVHQDREINNVAEATLRQLVLKKNSKVLIASFPRLAFKLDEKSGSVLYYNYLTSNEYLRLLEIYVDLLKNWLQSFTDSSKQEEESHELYERNHPSIAKEEPVNFKVVDEIEMKNIITIIDEVEGNGLFFFFSHDFHVRHLGSQILRLVVQFDEVIYDMTTNSNAADSVHSGKRSHARMPSKFVAELGTRLIQVLETTDFFELISGIKAELSVPERTRLNKLQQKQRKDILIRLAESGYGVDSALWFRVFPKVLTILVKHCPIQIAITRSYSCIRLVQLYDQIFDYSRSYQGNVSMIREYKIFLMIACSSLTSTSEQRLHIPHMPTSSISSLSSPLSKSHARKKSQQMFTVQHQKITSAKSIFKMVIPLLTTKQADVKDAIVTGLSCINVNIFTSFLSSIEPSMETWKVNPKSADSDSHLRIELTRILNNVTLQYSKEEVVFADDWIVERLVAFIKSIKTFLSHPGVQQNFEFQKWRRYFAGFLENTYLGIKEFNDIEKWLPFEARTGCFTYLEEWCGYGQYTEFEDTRYKYMLKSVSTLKDNVTLSATIELERIALEYTAISCMASLCSSPITQTVQDGDKSIVMSFDIGGMINWIDGLFGSKNERIRFLGRKALLSLLLVNSQVGGIANEIIKRCYTYHEEDTALESYFLTLAEAFIEGAQFPYEVYQPLALSLFSAGSDNFEVRKAAAKLLAYTEKKFYNTSMSEAFIESVSSRTKVIYKRALFNLSSHFASAHPEQNFKIISELTMLFHMVGNEPRRDILAVLLPWVQTVELNMSEGNPNHANSDMVLNNLFEITIKFSDKIQNEVEALWVALATGSNGNNIKEIYQFITSNSLERRNPIFVEYARQVVVYMSSTLAGADLIDMLVSNLEPKSMVPGHQKSLPLPPKSDDLPYVADLWRSLNYSGKEAVFSLGQLSMIFLVDLLVSPGEAIRQKLHLLLHVCFVFLDHYLKIVQNQACVLLVHLIHKFGSDGPEARSTMEILRKPDFHKRLWAYDDLNTDKNGARTPENMDSLIRSSLTIFRESVPDLQEKWERVALQWATSCAVRHIACRSFQVFRSLLFFLDQGMLRDMLHRLSNTVSDETPDIQGFAMQILMTLNAITAELDAQQLIDFPQLFWSVVACLSTVHEQEFLEVLSTLSKFVSKIDLDSEETVRCLISTFPSKWEGRFDGLQSVILTGLRSSNVWDPSLKLLDRLNRLQHSEIVGSGDQRLLIALLANMPRFLHAQATKRFTDDVVEGATILSEMAARENAPGLSKIIDSFVKKKFRTKDDFLSQVVTDIKRNFFPAYGAQILVFLLGLLSNSIGWIKLETMDLLKYIFPAVNLQGDEFVGVGADLISPLLRLLLTEYAEQALEVLDETVIIPGSQLDKDVLRMSLGNRAMRKEYEKTATLFGIPDDSGWAIPMPAVTAATARNNVHAVFSTCVIAPDEENMAGEELPMTEEEQIQFHLDEYPYQQDPNFMEATDAASTDERDPSLSHMLATLDNLDSFFTKDDLPKAKPAKYQSSARSHQYNDSLDTRYSDVINSPIIPFESAPQVYDAKVTAILNRSLNRTASNTSYKASMADSFGNNQAVEPVSSPAPATPTERHVAQQRSSYMSFKSSRNNVRRSLLDHSGVNGSNDDHSKSKSPKNSPQFSSPVLSASDGAISGSSNGTSEQSEGLFRFDGLLRTSNKMKKRPVKGNGLVMGARGADVESQIISRPSSAITVQSNGDRVNSAGTALANSASSGTPIHSRARERASMFARNNKRNSAKTIGPKFESEK</sequence>
<keyword evidence="6" id="KW-1185">Reference proteome</keyword>
<dbReference type="GO" id="GO:0007118">
    <property type="term" value="P:budding cell apical bud growth"/>
    <property type="evidence" value="ECO:0007669"/>
    <property type="project" value="EnsemblFungi"/>
</dbReference>
<evidence type="ECO:0000259" key="3">
    <source>
        <dbReference type="Pfam" id="PF14225"/>
    </source>
</evidence>
<dbReference type="InterPro" id="IPR025481">
    <property type="entry name" value="Cell_Morphogen_C"/>
</dbReference>
<dbReference type="InterPro" id="IPR029473">
    <property type="entry name" value="MOR2-PAG1_mid"/>
</dbReference>
<dbReference type="GO" id="GO:0005933">
    <property type="term" value="C:cellular bud"/>
    <property type="evidence" value="ECO:0007669"/>
    <property type="project" value="EnsemblFungi"/>
</dbReference>
<dbReference type="HOGENOM" id="CLU_000325_0_0_1"/>
<dbReference type="GeneID" id="34522420"/>
<dbReference type="PANTHER" id="PTHR12295">
    <property type="entry name" value="FURRY-RELATED"/>
    <property type="match status" value="1"/>
</dbReference>
<dbReference type="SUPFAM" id="SSF48371">
    <property type="entry name" value="ARM repeat"/>
    <property type="match status" value="2"/>
</dbReference>
<name>W6MRR1_9ASCO</name>
<proteinExistence type="predicted"/>
<dbReference type="EMBL" id="HG793130">
    <property type="protein sequence ID" value="CDK29043.1"/>
    <property type="molecule type" value="Genomic_DNA"/>
</dbReference>
<feature type="region of interest" description="Disordered" evidence="1">
    <location>
        <begin position="2472"/>
        <end position="2494"/>
    </location>
</feature>
<accession>W6MRR1</accession>
<dbReference type="GO" id="GO:0005938">
    <property type="term" value="C:cell cortex"/>
    <property type="evidence" value="ECO:0007669"/>
    <property type="project" value="TreeGrafter"/>
</dbReference>
<feature type="compositionally biased region" description="Polar residues" evidence="1">
    <location>
        <begin position="2361"/>
        <end position="2372"/>
    </location>
</feature>
<feature type="region of interest" description="Disordered" evidence="1">
    <location>
        <begin position="2302"/>
        <end position="2390"/>
    </location>
</feature>
<reference evidence="5" key="2">
    <citation type="submission" date="2014-02" db="EMBL/GenBank/DDBJ databases">
        <title>Complete DNA sequence of /Kuraishia capsulata/ illustrates novel genomic features among budding yeasts (/Saccharomycotina/).</title>
        <authorList>
            <person name="Morales L."/>
            <person name="Noel B."/>
            <person name="Porcel B."/>
            <person name="Marcet-Houben M."/>
            <person name="Hullo M-F."/>
            <person name="Sacerdot C."/>
            <person name="Tekaia F."/>
            <person name="Leh-Louis V."/>
            <person name="Despons L."/>
            <person name="Khanna V."/>
            <person name="Aury J-M."/>
            <person name="Barbe V."/>
            <person name="Couloux A."/>
            <person name="Labadie K."/>
            <person name="Pelletier E."/>
            <person name="Souciet J-L."/>
            <person name="Boekhout T."/>
            <person name="Gabaldon T."/>
            <person name="Wincker P."/>
            <person name="Dujon B."/>
        </authorList>
    </citation>
    <scope>NUCLEOTIDE SEQUENCE</scope>
    <source>
        <strain evidence="5">CBS 1993</strain>
    </source>
</reference>
<dbReference type="STRING" id="1382522.W6MRR1"/>
<reference evidence="5" key="1">
    <citation type="submission" date="2013-12" db="EMBL/GenBank/DDBJ databases">
        <authorList>
            <person name="Genoscope - CEA"/>
        </authorList>
    </citation>
    <scope>NUCLEOTIDE SEQUENCE</scope>
    <source>
        <strain evidence="5">CBS 1993</strain>
    </source>
</reference>